<dbReference type="GO" id="GO:0006508">
    <property type="term" value="P:proteolysis"/>
    <property type="evidence" value="ECO:0007669"/>
    <property type="project" value="UniProtKB-KW"/>
</dbReference>
<evidence type="ECO:0000256" key="2">
    <source>
        <dbReference type="ARBA" id="ARBA00022723"/>
    </source>
</evidence>
<dbReference type="Proteomes" id="UP001314205">
    <property type="component" value="Unassembled WGS sequence"/>
</dbReference>
<dbReference type="GO" id="GO:0008270">
    <property type="term" value="F:zinc ion binding"/>
    <property type="evidence" value="ECO:0007669"/>
    <property type="project" value="InterPro"/>
</dbReference>
<dbReference type="Gene3D" id="3.40.390.10">
    <property type="entry name" value="Collagenase (Catalytic Domain)"/>
    <property type="match status" value="1"/>
</dbReference>
<reference evidence="8 9" key="1">
    <citation type="submission" date="2023-11" db="EMBL/GenBank/DDBJ databases">
        <authorList>
            <person name="Hedman E."/>
            <person name="Englund M."/>
            <person name="Stromberg M."/>
            <person name="Nyberg Akerstrom W."/>
            <person name="Nylinder S."/>
            <person name="Jareborg N."/>
            <person name="Kallberg Y."/>
            <person name="Kronander E."/>
        </authorList>
    </citation>
    <scope>NUCLEOTIDE SEQUENCE [LARGE SCALE GENOMIC DNA]</scope>
</reference>
<dbReference type="InterPro" id="IPR001818">
    <property type="entry name" value="Pept_M10_metallopeptidase"/>
</dbReference>
<keyword evidence="3" id="KW-0378">Hydrolase</keyword>
<evidence type="ECO:0000313" key="9">
    <source>
        <dbReference type="Proteomes" id="UP001314205"/>
    </source>
</evidence>
<keyword evidence="4" id="KW-0862">Zinc</keyword>
<sequence length="290" mass="33239">MWLTKCVVFIALMTAVTHQTFYYDYGDDIAYTPYSLMEQNGIVRAIDENFKPDWAPILHNKWIHLRELEWAFNCSSVDRTMGTRIPYHIAWDEDLLKFTWIKPSRGLFCQIMNYMIDNAFREWLDPLADKLSHHSVDRGTNTGSNPSGLTTKISFEPFWHHHDDGSPCMFTSRNTLAHANGDFVHINAEIDWCVMGSKTPRYLLKVHSGNVILEPEPTLDASYGQALVQYMNRNKFNCINLYTVLIHELGHTLGLGHASLATSLMFPTAGSPLNQLHSSDFTFSAQLYRN</sequence>
<evidence type="ECO:0000256" key="3">
    <source>
        <dbReference type="ARBA" id="ARBA00022801"/>
    </source>
</evidence>
<comment type="caution">
    <text evidence="8">The sequence shown here is derived from an EMBL/GenBank/DDBJ whole genome shotgun (WGS) entry which is preliminary data.</text>
</comment>
<dbReference type="SUPFAM" id="SSF55486">
    <property type="entry name" value="Metalloproteases ('zincins'), catalytic domain"/>
    <property type="match status" value="1"/>
</dbReference>
<dbReference type="PANTHER" id="PTHR10201">
    <property type="entry name" value="MATRIX METALLOPROTEINASE"/>
    <property type="match status" value="1"/>
</dbReference>
<dbReference type="GO" id="GO:0031012">
    <property type="term" value="C:extracellular matrix"/>
    <property type="evidence" value="ECO:0007669"/>
    <property type="project" value="InterPro"/>
</dbReference>
<feature type="chain" id="PRO_5044714042" description="Peptidase M10 metallopeptidase domain-containing protein" evidence="5">
    <location>
        <begin position="19"/>
        <end position="290"/>
    </location>
</feature>
<name>A0AAV1LYA6_9NEOP</name>
<dbReference type="Pfam" id="PF00413">
    <property type="entry name" value="Peptidase_M10"/>
    <property type="match status" value="1"/>
</dbReference>
<evidence type="ECO:0000313" key="7">
    <source>
        <dbReference type="EMBL" id="CAK1600378.1"/>
    </source>
</evidence>
<organism evidence="8 9">
    <name type="scientific">Parnassius mnemosyne</name>
    <name type="common">clouded apollo</name>
    <dbReference type="NCBI Taxonomy" id="213953"/>
    <lineage>
        <taxon>Eukaryota</taxon>
        <taxon>Metazoa</taxon>
        <taxon>Ecdysozoa</taxon>
        <taxon>Arthropoda</taxon>
        <taxon>Hexapoda</taxon>
        <taxon>Insecta</taxon>
        <taxon>Pterygota</taxon>
        <taxon>Neoptera</taxon>
        <taxon>Endopterygota</taxon>
        <taxon>Lepidoptera</taxon>
        <taxon>Glossata</taxon>
        <taxon>Ditrysia</taxon>
        <taxon>Papilionoidea</taxon>
        <taxon>Papilionidae</taxon>
        <taxon>Parnassiinae</taxon>
        <taxon>Parnassini</taxon>
        <taxon>Parnassius</taxon>
        <taxon>Driopa</taxon>
    </lineage>
</organism>
<evidence type="ECO:0000259" key="6">
    <source>
        <dbReference type="Pfam" id="PF00413"/>
    </source>
</evidence>
<feature type="signal peptide" evidence="5">
    <location>
        <begin position="1"/>
        <end position="18"/>
    </location>
</feature>
<keyword evidence="5" id="KW-0732">Signal</keyword>
<evidence type="ECO:0000256" key="4">
    <source>
        <dbReference type="ARBA" id="ARBA00022833"/>
    </source>
</evidence>
<dbReference type="EMBL" id="CAVLGL010000115">
    <property type="protein sequence ID" value="CAK1600388.1"/>
    <property type="molecule type" value="Genomic_DNA"/>
</dbReference>
<keyword evidence="2" id="KW-0479">Metal-binding</keyword>
<proteinExistence type="predicted"/>
<evidence type="ECO:0000256" key="5">
    <source>
        <dbReference type="SAM" id="SignalP"/>
    </source>
</evidence>
<evidence type="ECO:0000313" key="8">
    <source>
        <dbReference type="EMBL" id="CAK1600388.1"/>
    </source>
</evidence>
<gene>
    <name evidence="7" type="ORF">PARMNEM_LOCUS19148</name>
    <name evidence="8" type="ORF">PARMNEM_LOCUS19158</name>
</gene>
<protein>
    <recommendedName>
        <fullName evidence="6">Peptidase M10 metallopeptidase domain-containing protein</fullName>
    </recommendedName>
</protein>
<keyword evidence="1" id="KW-0645">Protease</keyword>
<dbReference type="GO" id="GO:0004222">
    <property type="term" value="F:metalloendopeptidase activity"/>
    <property type="evidence" value="ECO:0007669"/>
    <property type="project" value="InterPro"/>
</dbReference>
<feature type="domain" description="Peptidase M10 metallopeptidase" evidence="6">
    <location>
        <begin position="91"/>
        <end position="288"/>
    </location>
</feature>
<accession>A0AAV1LYA6</accession>
<keyword evidence="9" id="KW-1185">Reference proteome</keyword>
<dbReference type="InterPro" id="IPR024079">
    <property type="entry name" value="MetalloPept_cat_dom_sf"/>
</dbReference>
<dbReference type="EMBL" id="CAVLGL010000115">
    <property type="protein sequence ID" value="CAK1600378.1"/>
    <property type="molecule type" value="Genomic_DNA"/>
</dbReference>
<dbReference type="AlphaFoldDB" id="A0AAV1LYA6"/>
<evidence type="ECO:0000256" key="1">
    <source>
        <dbReference type="ARBA" id="ARBA00022670"/>
    </source>
</evidence>